<dbReference type="RefSeq" id="XP_007570140.1">
    <property type="nucleotide sequence ID" value="XM_007570078.2"/>
</dbReference>
<dbReference type="GO" id="GO:2000406">
    <property type="term" value="P:positive regulation of T cell migration"/>
    <property type="evidence" value="ECO:0007669"/>
    <property type="project" value="TreeGrafter"/>
</dbReference>
<dbReference type="PROSITE" id="PS50050">
    <property type="entry name" value="TNFR_NGFR_2"/>
    <property type="match status" value="2"/>
</dbReference>
<proteinExistence type="predicted"/>
<feature type="signal peptide" evidence="3">
    <location>
        <begin position="1"/>
        <end position="19"/>
    </location>
</feature>
<dbReference type="AlphaFoldDB" id="A0A087Y9S5"/>
<dbReference type="GO" id="GO:0009897">
    <property type="term" value="C:external side of plasma membrane"/>
    <property type="evidence" value="ECO:0007669"/>
    <property type="project" value="TreeGrafter"/>
</dbReference>
<keyword evidence="1" id="KW-1015">Disulfide bond</keyword>
<feature type="disulfide bond" evidence="1">
    <location>
        <begin position="37"/>
        <end position="55"/>
    </location>
</feature>
<dbReference type="OrthoDB" id="10031141at2759"/>
<sequence>MISILVMLVGVALFEPVSSACREKEYPTSDGQCCPMCQEGTVVGRDCTAESGTHCVPCQTGTYMNQQNGLKRCLSCSTCGRELGLFAKQKCTSTSDTVCDVLSGFFCKSLIDGTGCSTAEKHSVCKPGERIKQPGTSRHDTVCEACQPGSFSPDGVTCTLWTKCSENQITVQDGSLTADVVCSNGSRHRYFLSLPVVCFLILCFLIPLCSRGFVVI</sequence>
<reference evidence="5" key="3">
    <citation type="submission" date="2025-09" db="UniProtKB">
        <authorList>
            <consortium name="Ensembl"/>
        </authorList>
    </citation>
    <scope>IDENTIFICATION</scope>
</reference>
<dbReference type="GO" id="GO:0046642">
    <property type="term" value="P:negative regulation of alpha-beta T cell proliferation"/>
    <property type="evidence" value="ECO:0007669"/>
    <property type="project" value="TreeGrafter"/>
</dbReference>
<dbReference type="EMBL" id="AYCK01013381">
    <property type="status" value="NOT_ANNOTATED_CDS"/>
    <property type="molecule type" value="Genomic_DNA"/>
</dbReference>
<dbReference type="SUPFAM" id="SSF57586">
    <property type="entry name" value="TNF receptor-like"/>
    <property type="match status" value="3"/>
</dbReference>
<dbReference type="OMA" id="CHEGTVV"/>
<evidence type="ECO:0000256" key="3">
    <source>
        <dbReference type="SAM" id="SignalP"/>
    </source>
</evidence>
<dbReference type="GO" id="GO:0002720">
    <property type="term" value="P:positive regulation of cytokine production involved in immune response"/>
    <property type="evidence" value="ECO:0007669"/>
    <property type="project" value="TreeGrafter"/>
</dbReference>
<reference evidence="5" key="2">
    <citation type="submission" date="2025-08" db="UniProtKB">
        <authorList>
            <consortium name="Ensembl"/>
        </authorList>
    </citation>
    <scope>IDENTIFICATION</scope>
</reference>
<reference evidence="6" key="1">
    <citation type="submission" date="2013-10" db="EMBL/GenBank/DDBJ databases">
        <authorList>
            <person name="Schartl M."/>
            <person name="Warren W."/>
        </authorList>
    </citation>
    <scope>NUCLEOTIDE SEQUENCE [LARGE SCALE GENOMIC DNA]</scope>
    <source>
        <strain evidence="6">female</strain>
    </source>
</reference>
<dbReference type="FunFam" id="2.10.50.10:FF:000007">
    <property type="entry name" value="TNF receptor superfamily member 14"/>
    <property type="match status" value="1"/>
</dbReference>
<dbReference type="SMART" id="SM00208">
    <property type="entry name" value="TNFR"/>
    <property type="match status" value="4"/>
</dbReference>
<dbReference type="GO" id="GO:0050829">
    <property type="term" value="P:defense response to Gram-negative bacterium"/>
    <property type="evidence" value="ECO:0007669"/>
    <property type="project" value="TreeGrafter"/>
</dbReference>
<organism evidence="5 6">
    <name type="scientific">Poecilia formosa</name>
    <name type="common">Amazon molly</name>
    <name type="synonym">Limia formosa</name>
    <dbReference type="NCBI Taxonomy" id="48698"/>
    <lineage>
        <taxon>Eukaryota</taxon>
        <taxon>Metazoa</taxon>
        <taxon>Chordata</taxon>
        <taxon>Craniata</taxon>
        <taxon>Vertebrata</taxon>
        <taxon>Euteleostomi</taxon>
        <taxon>Actinopterygii</taxon>
        <taxon>Neopterygii</taxon>
        <taxon>Teleostei</taxon>
        <taxon>Neoteleostei</taxon>
        <taxon>Acanthomorphata</taxon>
        <taxon>Ovalentaria</taxon>
        <taxon>Atherinomorphae</taxon>
        <taxon>Cyprinodontiformes</taxon>
        <taxon>Poeciliidae</taxon>
        <taxon>Poeciliinae</taxon>
        <taxon>Poecilia</taxon>
    </lineage>
</organism>
<comment type="caution">
    <text evidence="1">Lacks conserved residue(s) required for the propagation of feature annotation.</text>
</comment>
<keyword evidence="2" id="KW-1133">Transmembrane helix</keyword>
<feature type="repeat" description="TNFR-Cys" evidence="1">
    <location>
        <begin position="57"/>
        <end position="99"/>
    </location>
</feature>
<name>A0A087Y9S5_POEFO</name>
<evidence type="ECO:0000256" key="2">
    <source>
        <dbReference type="SAM" id="Phobius"/>
    </source>
</evidence>
<feature type="transmembrane region" description="Helical" evidence="2">
    <location>
        <begin position="190"/>
        <end position="209"/>
    </location>
</feature>
<feature type="chain" id="PRO_5001834189" evidence="3">
    <location>
        <begin position="20"/>
        <end position="216"/>
    </location>
</feature>
<dbReference type="Ensembl" id="ENSPFOT00000014800.1">
    <property type="protein sequence ID" value="ENSPFOP00000014778.1"/>
    <property type="gene ID" value="ENSPFOG00000014747.1"/>
</dbReference>
<dbReference type="eggNOG" id="ENOG502S1ZZ">
    <property type="taxonomic scope" value="Eukaryota"/>
</dbReference>
<keyword evidence="6" id="KW-1185">Reference proteome</keyword>
<feature type="disulfide bond" evidence="1">
    <location>
        <begin position="58"/>
        <end position="73"/>
    </location>
</feature>
<dbReference type="GeneTree" id="ENSGT00950000183126"/>
<evidence type="ECO:0000259" key="4">
    <source>
        <dbReference type="PROSITE" id="PS50050"/>
    </source>
</evidence>
<keyword evidence="3" id="KW-0732">Signal</keyword>
<dbReference type="KEGG" id="pfor:103150455"/>
<feature type="domain" description="TNFR-Cys" evidence="4">
    <location>
        <begin position="57"/>
        <end position="99"/>
    </location>
</feature>
<keyword evidence="2" id="KW-0812">Transmembrane</keyword>
<dbReference type="PANTHER" id="PTHR46838:SF1">
    <property type="entry name" value="TUMOR NECROSIS FACTOR RECEPTOR SUPERFAMILY MEMBER 14"/>
    <property type="match status" value="1"/>
</dbReference>
<dbReference type="Pfam" id="PF00020">
    <property type="entry name" value="TNFR_c6"/>
    <property type="match status" value="3"/>
</dbReference>
<evidence type="ECO:0000256" key="1">
    <source>
        <dbReference type="PROSITE-ProRule" id="PRU00206"/>
    </source>
</evidence>
<dbReference type="PANTHER" id="PTHR46838">
    <property type="entry name" value="TUMOR NECROSIS FACTOR RECEPTOR SUPERFAMILY MEMBER 14"/>
    <property type="match status" value="1"/>
</dbReference>
<accession>A0A087Y9S5</accession>
<dbReference type="STRING" id="48698.ENSPFOP00000014778"/>
<dbReference type="GeneID" id="103150455"/>
<feature type="domain" description="TNFR-Cys" evidence="4">
    <location>
        <begin position="20"/>
        <end position="55"/>
    </location>
</feature>
<dbReference type="Proteomes" id="UP000028760">
    <property type="component" value="Unassembled WGS sequence"/>
</dbReference>
<feature type="repeat" description="TNFR-Cys" evidence="1">
    <location>
        <begin position="20"/>
        <end position="55"/>
    </location>
</feature>
<dbReference type="InterPro" id="IPR001368">
    <property type="entry name" value="TNFR/NGFR_Cys_rich_reg"/>
</dbReference>
<dbReference type="Gene3D" id="2.10.50.10">
    <property type="entry name" value="Tumor Necrosis Factor Receptor, subunit A, domain 2"/>
    <property type="match status" value="3"/>
</dbReference>
<feature type="disulfide bond" evidence="1">
    <location>
        <begin position="34"/>
        <end position="47"/>
    </location>
</feature>
<protein>
    <submittedName>
        <fullName evidence="5">Tumor necrosis factor receptor superfamily member 14-like</fullName>
    </submittedName>
</protein>
<keyword evidence="2" id="KW-0472">Membrane</keyword>
<evidence type="ECO:0000313" key="6">
    <source>
        <dbReference type="Proteomes" id="UP000028760"/>
    </source>
</evidence>
<dbReference type="GO" id="GO:0050830">
    <property type="term" value="P:defense response to Gram-positive bacterium"/>
    <property type="evidence" value="ECO:0007669"/>
    <property type="project" value="TreeGrafter"/>
</dbReference>
<evidence type="ECO:0000313" key="5">
    <source>
        <dbReference type="Ensembl" id="ENSPFOP00000014778.1"/>
    </source>
</evidence>
<dbReference type="SMART" id="SM01411">
    <property type="entry name" value="Ephrin_rec_like"/>
    <property type="match status" value="2"/>
</dbReference>
<dbReference type="PROSITE" id="PS00652">
    <property type="entry name" value="TNFR_NGFR_1"/>
    <property type="match status" value="1"/>
</dbReference>